<comment type="similarity">
    <text evidence="1">Belongs to the peptidase S1 family.</text>
</comment>
<keyword evidence="3" id="KW-0378">Hydrolase</keyword>
<keyword evidence="5" id="KW-1015">Disulfide bond</keyword>
<dbReference type="OrthoDB" id="5597713at2759"/>
<sequence length="264" mass="27849">MLRFGIFCLCLASVLALPPPKKIPYGKLGPRIINGQNATLGQFPWQAALHVTSDSYSWFCGGSLISEEWILTAGHCVDEAKSARIVTGSLEYTGDTGTVSSGQDFILHESYDALTLENDIGLIRLAEALTFDDNTKAVGLSNDTLEVNTTITISGWGLTSDDAAVLSPDLEYVDLVAISNSACEEYYGKGLIVEGMVCAVSPTSEVKSSCSGDSGGGAVTNSTTNPLHVGIVSFVSSRGCESGAPSGFTRTANYRAWILEKTGI</sequence>
<dbReference type="PROSITE" id="PS00134">
    <property type="entry name" value="TRYPSIN_HIS"/>
    <property type="match status" value="1"/>
</dbReference>
<reference evidence="8 9" key="1">
    <citation type="journal article" date="2008" name="Nature">
        <title>The genome of the model beetle and pest Tribolium castaneum.</title>
        <authorList>
            <consortium name="Tribolium Genome Sequencing Consortium"/>
            <person name="Richards S."/>
            <person name="Gibbs R.A."/>
            <person name="Weinstock G.M."/>
            <person name="Brown S.J."/>
            <person name="Denell R."/>
            <person name="Beeman R.W."/>
            <person name="Gibbs R."/>
            <person name="Beeman R.W."/>
            <person name="Brown S.J."/>
            <person name="Bucher G."/>
            <person name="Friedrich M."/>
            <person name="Grimmelikhuijzen C.J."/>
            <person name="Klingler M."/>
            <person name="Lorenzen M."/>
            <person name="Richards S."/>
            <person name="Roth S."/>
            <person name="Schroder R."/>
            <person name="Tautz D."/>
            <person name="Zdobnov E.M."/>
            <person name="Muzny D."/>
            <person name="Gibbs R.A."/>
            <person name="Weinstock G.M."/>
            <person name="Attaway T."/>
            <person name="Bell S."/>
            <person name="Buhay C.J."/>
            <person name="Chandrabose M.N."/>
            <person name="Chavez D."/>
            <person name="Clerk-Blankenburg K.P."/>
            <person name="Cree A."/>
            <person name="Dao M."/>
            <person name="Davis C."/>
            <person name="Chacko J."/>
            <person name="Dinh H."/>
            <person name="Dugan-Rocha S."/>
            <person name="Fowler G."/>
            <person name="Garner T.T."/>
            <person name="Garnes J."/>
            <person name="Gnirke A."/>
            <person name="Hawes A."/>
            <person name="Hernandez J."/>
            <person name="Hines S."/>
            <person name="Holder M."/>
            <person name="Hume J."/>
            <person name="Jhangiani S.N."/>
            <person name="Joshi V."/>
            <person name="Khan Z.M."/>
            <person name="Jackson L."/>
            <person name="Kovar C."/>
            <person name="Kowis A."/>
            <person name="Lee S."/>
            <person name="Lewis L.R."/>
            <person name="Margolis J."/>
            <person name="Morgan M."/>
            <person name="Nazareth L.V."/>
            <person name="Nguyen N."/>
            <person name="Okwuonu G."/>
            <person name="Parker D."/>
            <person name="Richards S."/>
            <person name="Ruiz S.J."/>
            <person name="Santibanez J."/>
            <person name="Savard J."/>
            <person name="Scherer S.E."/>
            <person name="Schneider B."/>
            <person name="Sodergren E."/>
            <person name="Tautz D."/>
            <person name="Vattahil S."/>
            <person name="Villasana D."/>
            <person name="White C.S."/>
            <person name="Wright R."/>
            <person name="Park Y."/>
            <person name="Beeman R.W."/>
            <person name="Lord J."/>
            <person name="Oppert B."/>
            <person name="Lorenzen M."/>
            <person name="Brown S."/>
            <person name="Wang L."/>
            <person name="Savard J."/>
            <person name="Tautz D."/>
            <person name="Richards S."/>
            <person name="Weinstock G."/>
            <person name="Gibbs R.A."/>
            <person name="Liu Y."/>
            <person name="Worley K."/>
            <person name="Weinstock G."/>
            <person name="Elsik C.G."/>
            <person name="Reese J.T."/>
            <person name="Elhaik E."/>
            <person name="Landan G."/>
            <person name="Graur D."/>
            <person name="Arensburger P."/>
            <person name="Atkinson P."/>
            <person name="Beeman R.W."/>
            <person name="Beidler J."/>
            <person name="Brown S.J."/>
            <person name="Demuth J.P."/>
            <person name="Drury D.W."/>
            <person name="Du Y.Z."/>
            <person name="Fujiwara H."/>
            <person name="Lorenzen M."/>
            <person name="Maselli V."/>
            <person name="Osanai M."/>
            <person name="Park Y."/>
            <person name="Robertson H.M."/>
            <person name="Tu Z."/>
            <person name="Wang J.J."/>
            <person name="Wang S."/>
            <person name="Richards S."/>
            <person name="Song H."/>
            <person name="Zhang L."/>
            <person name="Sodergren E."/>
            <person name="Werner D."/>
            <person name="Stanke M."/>
            <person name="Morgenstern B."/>
            <person name="Solovyev V."/>
            <person name="Kosarev P."/>
            <person name="Brown G."/>
            <person name="Chen H.C."/>
            <person name="Ermolaeva O."/>
            <person name="Hlavina W."/>
            <person name="Kapustin Y."/>
            <person name="Kiryutin B."/>
            <person name="Kitts P."/>
            <person name="Maglott D."/>
            <person name="Pruitt K."/>
            <person name="Sapojnikov V."/>
            <person name="Souvorov A."/>
            <person name="Mackey A.J."/>
            <person name="Waterhouse R.M."/>
            <person name="Wyder S."/>
            <person name="Zdobnov E.M."/>
            <person name="Zdobnov E.M."/>
            <person name="Wyder S."/>
            <person name="Kriventseva E.V."/>
            <person name="Kadowaki T."/>
            <person name="Bork P."/>
            <person name="Aranda M."/>
            <person name="Bao R."/>
            <person name="Beermann A."/>
            <person name="Berns N."/>
            <person name="Bolognesi R."/>
            <person name="Bonneton F."/>
            <person name="Bopp D."/>
            <person name="Brown S.J."/>
            <person name="Bucher G."/>
            <person name="Butts T."/>
            <person name="Chaumot A."/>
            <person name="Denell R.E."/>
            <person name="Ferrier D.E."/>
            <person name="Friedrich M."/>
            <person name="Gordon C.M."/>
            <person name="Jindra M."/>
            <person name="Klingler M."/>
            <person name="Lan Q."/>
            <person name="Lattorff H.M."/>
            <person name="Laudet V."/>
            <person name="von Levetsow C."/>
            <person name="Liu Z."/>
            <person name="Lutz R."/>
            <person name="Lynch J.A."/>
            <person name="da Fonseca R.N."/>
            <person name="Posnien N."/>
            <person name="Reuter R."/>
            <person name="Roth S."/>
            <person name="Savard J."/>
            <person name="Schinko J.B."/>
            <person name="Schmitt C."/>
            <person name="Schoppmeier M."/>
            <person name="Schroder R."/>
            <person name="Shippy T.D."/>
            <person name="Simonnet F."/>
            <person name="Marques-Souza H."/>
            <person name="Tautz D."/>
            <person name="Tomoyasu Y."/>
            <person name="Trauner J."/>
            <person name="Van der Zee M."/>
            <person name="Vervoort M."/>
            <person name="Wittkopp N."/>
            <person name="Wimmer E.A."/>
            <person name="Yang X."/>
            <person name="Jones A.K."/>
            <person name="Sattelle D.B."/>
            <person name="Ebert P.R."/>
            <person name="Nelson D."/>
            <person name="Scott J.G."/>
            <person name="Beeman R.W."/>
            <person name="Muthukrishnan S."/>
            <person name="Kramer K.J."/>
            <person name="Arakane Y."/>
            <person name="Beeman R.W."/>
            <person name="Zhu Q."/>
            <person name="Hogenkamp D."/>
            <person name="Dixit R."/>
            <person name="Oppert B."/>
            <person name="Jiang H."/>
            <person name="Zou Z."/>
            <person name="Marshall J."/>
            <person name="Elpidina E."/>
            <person name="Vinokurov K."/>
            <person name="Oppert C."/>
            <person name="Zou Z."/>
            <person name="Evans J."/>
            <person name="Lu Z."/>
            <person name="Zhao P."/>
            <person name="Sumathipala N."/>
            <person name="Altincicek B."/>
            <person name="Vilcinskas A."/>
            <person name="Williams M."/>
            <person name="Hultmark D."/>
            <person name="Hetru C."/>
            <person name="Jiang H."/>
            <person name="Grimmelikhuijzen C.J."/>
            <person name="Hauser F."/>
            <person name="Cazzamali G."/>
            <person name="Williamson M."/>
            <person name="Park Y."/>
            <person name="Li B."/>
            <person name="Tanaka Y."/>
            <person name="Predel R."/>
            <person name="Neupert S."/>
            <person name="Schachtner J."/>
            <person name="Verleyen P."/>
            <person name="Raible F."/>
            <person name="Bork P."/>
            <person name="Friedrich M."/>
            <person name="Walden K.K."/>
            <person name="Robertson H.M."/>
            <person name="Angeli S."/>
            <person name="Foret S."/>
            <person name="Bucher G."/>
            <person name="Schuetz S."/>
            <person name="Maleszka R."/>
            <person name="Wimmer E.A."/>
            <person name="Beeman R.W."/>
            <person name="Lorenzen M."/>
            <person name="Tomoyasu Y."/>
            <person name="Miller S.C."/>
            <person name="Grossmann D."/>
            <person name="Bucher G."/>
        </authorList>
    </citation>
    <scope>NUCLEOTIDE SEQUENCE [LARGE SCALE GENOMIC DNA]</scope>
    <source>
        <strain evidence="8 9">Georgia GA2</strain>
    </source>
</reference>
<dbReference type="SUPFAM" id="SSF50494">
    <property type="entry name" value="Trypsin-like serine proteases"/>
    <property type="match status" value="1"/>
</dbReference>
<dbReference type="InterPro" id="IPR001254">
    <property type="entry name" value="Trypsin_dom"/>
</dbReference>
<dbReference type="GO" id="GO:0045087">
    <property type="term" value="P:innate immune response"/>
    <property type="evidence" value="ECO:0000318"/>
    <property type="project" value="GO_Central"/>
</dbReference>
<evidence type="ECO:0000256" key="3">
    <source>
        <dbReference type="ARBA" id="ARBA00022801"/>
    </source>
</evidence>
<dbReference type="GO" id="GO:0004252">
    <property type="term" value="F:serine-type endopeptidase activity"/>
    <property type="evidence" value="ECO:0007669"/>
    <property type="project" value="InterPro"/>
</dbReference>
<evidence type="ECO:0000313" key="8">
    <source>
        <dbReference type="EMBL" id="EFA07583.1"/>
    </source>
</evidence>
<keyword evidence="2" id="KW-0645">Protease</keyword>
<keyword evidence="4" id="KW-0720">Serine protease</keyword>
<dbReference type="CDD" id="cd00190">
    <property type="entry name" value="Tryp_SPc"/>
    <property type="match status" value="1"/>
</dbReference>
<evidence type="ECO:0000256" key="4">
    <source>
        <dbReference type="ARBA" id="ARBA00022825"/>
    </source>
</evidence>
<evidence type="ECO:0000259" key="7">
    <source>
        <dbReference type="PROSITE" id="PS50240"/>
    </source>
</evidence>
<dbReference type="InterPro" id="IPR018114">
    <property type="entry name" value="TRYPSIN_HIS"/>
</dbReference>
<evidence type="ECO:0000256" key="6">
    <source>
        <dbReference type="SAM" id="SignalP"/>
    </source>
</evidence>
<protein>
    <submittedName>
        <fullName evidence="8">Yippee interacting protein 7</fullName>
    </submittedName>
</protein>
<dbReference type="EMBL" id="KQ971354">
    <property type="protein sequence ID" value="EFA07583.1"/>
    <property type="molecule type" value="Genomic_DNA"/>
</dbReference>
<reference evidence="8 9" key="2">
    <citation type="journal article" date="2010" name="Nucleic Acids Res.">
        <title>BeetleBase in 2010: revisions to provide comprehensive genomic information for Tribolium castaneum.</title>
        <authorList>
            <person name="Kim H.S."/>
            <person name="Murphy T."/>
            <person name="Xia J."/>
            <person name="Caragea D."/>
            <person name="Park Y."/>
            <person name="Beeman R.W."/>
            <person name="Lorenzen M.D."/>
            <person name="Butcher S."/>
            <person name="Manak J.R."/>
            <person name="Brown S.J."/>
        </authorList>
    </citation>
    <scope>GENOME REANNOTATION</scope>
    <source>
        <strain evidence="8 9">Georgia GA2</strain>
    </source>
</reference>
<dbReference type="PhylomeDB" id="D6WPA6"/>
<dbReference type="SMR" id="D6WPA6"/>
<evidence type="ECO:0000256" key="5">
    <source>
        <dbReference type="ARBA" id="ARBA00023157"/>
    </source>
</evidence>
<feature type="chain" id="PRO_5003089656" evidence="6">
    <location>
        <begin position="17"/>
        <end position="264"/>
    </location>
</feature>
<dbReference type="PROSITE" id="PS50240">
    <property type="entry name" value="TRYPSIN_DOM"/>
    <property type="match status" value="1"/>
</dbReference>
<organism evidence="8 9">
    <name type="scientific">Tribolium castaneum</name>
    <name type="common">Red flour beetle</name>
    <dbReference type="NCBI Taxonomy" id="7070"/>
    <lineage>
        <taxon>Eukaryota</taxon>
        <taxon>Metazoa</taxon>
        <taxon>Ecdysozoa</taxon>
        <taxon>Arthropoda</taxon>
        <taxon>Hexapoda</taxon>
        <taxon>Insecta</taxon>
        <taxon>Pterygota</taxon>
        <taxon>Neoptera</taxon>
        <taxon>Endopterygota</taxon>
        <taxon>Coleoptera</taxon>
        <taxon>Polyphaga</taxon>
        <taxon>Cucujiformia</taxon>
        <taxon>Tenebrionidae</taxon>
        <taxon>Tenebrionidae incertae sedis</taxon>
        <taxon>Tribolium</taxon>
    </lineage>
</organism>
<dbReference type="InterPro" id="IPR043504">
    <property type="entry name" value="Peptidase_S1_PA_chymotrypsin"/>
</dbReference>
<feature type="signal peptide" evidence="6">
    <location>
        <begin position="1"/>
        <end position="16"/>
    </location>
</feature>
<dbReference type="Pfam" id="PF00089">
    <property type="entry name" value="Trypsin"/>
    <property type="match status" value="1"/>
</dbReference>
<dbReference type="PANTHER" id="PTHR24276:SF91">
    <property type="entry name" value="AT26814P-RELATED"/>
    <property type="match status" value="1"/>
</dbReference>
<dbReference type="STRING" id="7070.D6WPA6"/>
<dbReference type="HOGENOM" id="CLU_006842_7_0_1"/>
<feature type="domain" description="Peptidase S1" evidence="7">
    <location>
        <begin position="32"/>
        <end position="263"/>
    </location>
</feature>
<dbReference type="InterPro" id="IPR050430">
    <property type="entry name" value="Peptidase_S1"/>
</dbReference>
<accession>D6WPA6</accession>
<name>D6WPA6_TRICA</name>
<gene>
    <name evidence="8" type="primary">AUGUSTUS-3.0.2_16372</name>
    <name evidence="8" type="ORF">TcasGA2_TC016372</name>
</gene>
<dbReference type="AlphaFoldDB" id="D6WPA6"/>
<dbReference type="PRINTS" id="PR00722">
    <property type="entry name" value="CHYMOTRYPSIN"/>
</dbReference>
<dbReference type="PANTHER" id="PTHR24276">
    <property type="entry name" value="POLYSERASE-RELATED"/>
    <property type="match status" value="1"/>
</dbReference>
<keyword evidence="6" id="KW-0732">Signal</keyword>
<dbReference type="InParanoid" id="D6WPA6"/>
<dbReference type="FunCoup" id="D6WPA6">
    <property type="interactions" value="46"/>
</dbReference>
<proteinExistence type="inferred from homology"/>
<evidence type="ECO:0000256" key="1">
    <source>
        <dbReference type="ARBA" id="ARBA00007664"/>
    </source>
</evidence>
<dbReference type="InterPro" id="IPR009003">
    <property type="entry name" value="Peptidase_S1_PA"/>
</dbReference>
<dbReference type="MEROPS" id="S01.B13"/>
<dbReference type="KEGG" id="tca:655900"/>
<dbReference type="eggNOG" id="KOG3627">
    <property type="taxonomic scope" value="Eukaryota"/>
</dbReference>
<dbReference type="Gene3D" id="2.40.10.10">
    <property type="entry name" value="Trypsin-like serine proteases"/>
    <property type="match status" value="1"/>
</dbReference>
<dbReference type="GO" id="GO:0006508">
    <property type="term" value="P:proteolysis"/>
    <property type="evidence" value="ECO:0007669"/>
    <property type="project" value="UniProtKB-KW"/>
</dbReference>
<dbReference type="SMART" id="SM00020">
    <property type="entry name" value="Tryp_SPc"/>
    <property type="match status" value="1"/>
</dbReference>
<dbReference type="GO" id="GO:0005615">
    <property type="term" value="C:extracellular space"/>
    <property type="evidence" value="ECO:0000318"/>
    <property type="project" value="GO_Central"/>
</dbReference>
<evidence type="ECO:0000313" key="9">
    <source>
        <dbReference type="Proteomes" id="UP000007266"/>
    </source>
</evidence>
<evidence type="ECO:0000256" key="2">
    <source>
        <dbReference type="ARBA" id="ARBA00022670"/>
    </source>
</evidence>
<dbReference type="OMA" id="IENSECQ"/>
<keyword evidence="9" id="KW-1185">Reference proteome</keyword>
<dbReference type="Proteomes" id="UP000007266">
    <property type="component" value="Linkage group 7"/>
</dbReference>
<dbReference type="InterPro" id="IPR001314">
    <property type="entry name" value="Peptidase_S1A"/>
</dbReference>
<dbReference type="FunFam" id="2.40.10.10:FF:000068">
    <property type="entry name" value="transmembrane protease serine 2"/>
    <property type="match status" value="1"/>
</dbReference>